<dbReference type="InterPro" id="IPR033616">
    <property type="entry name" value="BLTP1"/>
</dbReference>
<protein>
    <recommendedName>
        <fullName evidence="3">Bridge-like lipid transfer protein family member 1 N-terminal domain-containing protein</fullName>
    </recommendedName>
</protein>
<feature type="transmembrane region" description="Helical" evidence="2">
    <location>
        <begin position="76"/>
        <end position="96"/>
    </location>
</feature>
<dbReference type="AlphaFoldDB" id="A0A9J6GER8"/>
<keyword evidence="2" id="KW-0472">Membrane</keyword>
<organism evidence="4 5">
    <name type="scientific">Haemaphysalis longicornis</name>
    <name type="common">Bush tick</name>
    <dbReference type="NCBI Taxonomy" id="44386"/>
    <lineage>
        <taxon>Eukaryota</taxon>
        <taxon>Metazoa</taxon>
        <taxon>Ecdysozoa</taxon>
        <taxon>Arthropoda</taxon>
        <taxon>Chelicerata</taxon>
        <taxon>Arachnida</taxon>
        <taxon>Acari</taxon>
        <taxon>Parasitiformes</taxon>
        <taxon>Ixodida</taxon>
        <taxon>Ixodoidea</taxon>
        <taxon>Ixodidae</taxon>
        <taxon>Haemaphysalinae</taxon>
        <taxon>Haemaphysalis</taxon>
    </lineage>
</organism>
<dbReference type="PANTHER" id="PTHR31640:SF1">
    <property type="entry name" value="BRIDGE-LIKE LIPID TRANSFER PROTEIN FAMILY MEMBER 1"/>
    <property type="match status" value="1"/>
</dbReference>
<dbReference type="Pfam" id="PF20413">
    <property type="entry name" value="BLTP1_N"/>
    <property type="match status" value="1"/>
</dbReference>
<dbReference type="PANTHER" id="PTHR31640">
    <property type="entry name" value="TRANSMEMBRANE PROTEIN KIAA1109"/>
    <property type="match status" value="1"/>
</dbReference>
<feature type="domain" description="Bridge-like lipid transfer protein family member 1 N-terminal" evidence="3">
    <location>
        <begin position="41"/>
        <end position="263"/>
    </location>
</feature>
<reference evidence="4 5" key="1">
    <citation type="journal article" date="2020" name="Cell">
        <title>Large-Scale Comparative Analyses of Tick Genomes Elucidate Their Genetic Diversity and Vector Capacities.</title>
        <authorList>
            <consortium name="Tick Genome and Microbiome Consortium (TIGMIC)"/>
            <person name="Jia N."/>
            <person name="Wang J."/>
            <person name="Shi W."/>
            <person name="Du L."/>
            <person name="Sun Y."/>
            <person name="Zhan W."/>
            <person name="Jiang J.F."/>
            <person name="Wang Q."/>
            <person name="Zhang B."/>
            <person name="Ji P."/>
            <person name="Bell-Sakyi L."/>
            <person name="Cui X.M."/>
            <person name="Yuan T.T."/>
            <person name="Jiang B.G."/>
            <person name="Yang W.F."/>
            <person name="Lam T.T."/>
            <person name="Chang Q.C."/>
            <person name="Ding S.J."/>
            <person name="Wang X.J."/>
            <person name="Zhu J.G."/>
            <person name="Ruan X.D."/>
            <person name="Zhao L."/>
            <person name="Wei J.T."/>
            <person name="Ye R.Z."/>
            <person name="Que T.C."/>
            <person name="Du C.H."/>
            <person name="Zhou Y.H."/>
            <person name="Cheng J.X."/>
            <person name="Dai P.F."/>
            <person name="Guo W.B."/>
            <person name="Han X.H."/>
            <person name="Huang E.J."/>
            <person name="Li L.F."/>
            <person name="Wei W."/>
            <person name="Gao Y.C."/>
            <person name="Liu J.Z."/>
            <person name="Shao H.Z."/>
            <person name="Wang X."/>
            <person name="Wang C.C."/>
            <person name="Yang T.C."/>
            <person name="Huo Q.B."/>
            <person name="Li W."/>
            <person name="Chen H.Y."/>
            <person name="Chen S.E."/>
            <person name="Zhou L.G."/>
            <person name="Ni X.B."/>
            <person name="Tian J.H."/>
            <person name="Sheng Y."/>
            <person name="Liu T."/>
            <person name="Pan Y.S."/>
            <person name="Xia L.Y."/>
            <person name="Li J."/>
            <person name="Zhao F."/>
            <person name="Cao W.C."/>
        </authorList>
    </citation>
    <scope>NUCLEOTIDE SEQUENCE [LARGE SCALE GENOMIC DNA]</scope>
    <source>
        <strain evidence="4">HaeL-2018</strain>
    </source>
</reference>
<proteinExistence type="predicted"/>
<dbReference type="VEuPathDB" id="VectorBase:HLOH_047574"/>
<feature type="region of interest" description="Disordered" evidence="1">
    <location>
        <begin position="180"/>
        <end position="199"/>
    </location>
</feature>
<evidence type="ECO:0000313" key="5">
    <source>
        <dbReference type="Proteomes" id="UP000821853"/>
    </source>
</evidence>
<evidence type="ECO:0000259" key="3">
    <source>
        <dbReference type="Pfam" id="PF20413"/>
    </source>
</evidence>
<evidence type="ECO:0000256" key="2">
    <source>
        <dbReference type="SAM" id="Phobius"/>
    </source>
</evidence>
<dbReference type="GO" id="GO:0098793">
    <property type="term" value="C:presynapse"/>
    <property type="evidence" value="ECO:0007669"/>
    <property type="project" value="GOC"/>
</dbReference>
<dbReference type="InterPro" id="IPR047104">
    <property type="entry name" value="BLTP1_N"/>
</dbReference>
<gene>
    <name evidence="4" type="ORF">HPB48_001101</name>
</gene>
<name>A0A9J6GER8_HAELO</name>
<evidence type="ECO:0000313" key="4">
    <source>
        <dbReference type="EMBL" id="KAH9373925.1"/>
    </source>
</evidence>
<dbReference type="GO" id="GO:0048488">
    <property type="term" value="P:synaptic vesicle endocytosis"/>
    <property type="evidence" value="ECO:0007669"/>
    <property type="project" value="TreeGrafter"/>
</dbReference>
<evidence type="ECO:0000256" key="1">
    <source>
        <dbReference type="SAM" id="MobiDB-lite"/>
    </source>
</evidence>
<sequence length="276" mass="31234">MAMPLHSRCRPPALPSEVVEVVAAYPAAWNTTAPLEKLPLDSNFAWLLCALLAATVWVIYITYYNARVLGFLLTKILNRFVATAYLKIGSVSLSVLSGKLMFRDVAYITPDYTVRAQDGWLIFRWWIPYVKKEFPRTCADAEARVFILLNGLELHIYNRSQLYSRLEQLFGLEPSVLPDGPEPLKGEEPPPTNSPEDHPWRDLVPVLKVEVSTGRLVFGNRLLPTTISIRFEEAHATYKTRAAASRLDLFQHTLDCRLDSFKVGPSHVGSTWVDVY</sequence>
<keyword evidence="5" id="KW-1185">Reference proteome</keyword>
<feature type="transmembrane region" description="Helical" evidence="2">
    <location>
        <begin position="44"/>
        <end position="64"/>
    </location>
</feature>
<accession>A0A9J6GER8</accession>
<comment type="caution">
    <text evidence="4">The sequence shown here is derived from an EMBL/GenBank/DDBJ whole genome shotgun (WGS) entry which is preliminary data.</text>
</comment>
<dbReference type="EMBL" id="JABSTR010000006">
    <property type="protein sequence ID" value="KAH9373925.1"/>
    <property type="molecule type" value="Genomic_DNA"/>
</dbReference>
<keyword evidence="2" id="KW-1133">Transmembrane helix</keyword>
<dbReference type="OMA" id="CCDIRIS"/>
<keyword evidence="2" id="KW-0812">Transmembrane</keyword>
<dbReference type="Proteomes" id="UP000821853">
    <property type="component" value="Chromosome 4"/>
</dbReference>
<dbReference type="OrthoDB" id="10051416at2759"/>